<proteinExistence type="inferred from homology"/>
<keyword evidence="6" id="KW-0732">Signal</keyword>
<reference evidence="8" key="1">
    <citation type="journal article" date="2020" name="Stud. Mycol.">
        <title>101 Dothideomycetes genomes: a test case for predicting lifestyles and emergence of pathogens.</title>
        <authorList>
            <person name="Haridas S."/>
            <person name="Albert R."/>
            <person name="Binder M."/>
            <person name="Bloem J."/>
            <person name="Labutti K."/>
            <person name="Salamov A."/>
            <person name="Andreopoulos B."/>
            <person name="Baker S."/>
            <person name="Barry K."/>
            <person name="Bills G."/>
            <person name="Bluhm B."/>
            <person name="Cannon C."/>
            <person name="Castanera R."/>
            <person name="Culley D."/>
            <person name="Daum C."/>
            <person name="Ezra D."/>
            <person name="Gonzalez J."/>
            <person name="Henrissat B."/>
            <person name="Kuo A."/>
            <person name="Liang C."/>
            <person name="Lipzen A."/>
            <person name="Lutzoni F."/>
            <person name="Magnuson J."/>
            <person name="Mondo S."/>
            <person name="Nolan M."/>
            <person name="Ohm R."/>
            <person name="Pangilinan J."/>
            <person name="Park H.-J."/>
            <person name="Ramirez L."/>
            <person name="Alfaro M."/>
            <person name="Sun H."/>
            <person name="Tritt A."/>
            <person name="Yoshinaga Y."/>
            <person name="Zwiers L.-H."/>
            <person name="Turgeon B."/>
            <person name="Goodwin S."/>
            <person name="Spatafora J."/>
            <person name="Crous P."/>
            <person name="Grigoriev I."/>
        </authorList>
    </citation>
    <scope>NUCLEOTIDE SEQUENCE</scope>
    <source>
        <strain evidence="8">CBS 133067</strain>
    </source>
</reference>
<dbReference type="InterPro" id="IPR050416">
    <property type="entry name" value="FAD-linked_Oxidoreductase"/>
</dbReference>
<dbReference type="OrthoDB" id="415825at2759"/>
<dbReference type="SUPFAM" id="SSF56176">
    <property type="entry name" value="FAD-binding/transporter-associated domain-like"/>
    <property type="match status" value="1"/>
</dbReference>
<dbReference type="Gene3D" id="3.40.462.20">
    <property type="match status" value="1"/>
</dbReference>
<dbReference type="InterPro" id="IPR036318">
    <property type="entry name" value="FAD-bd_PCMH-like_sf"/>
</dbReference>
<gene>
    <name evidence="8" type="ORF">NA57DRAFT_30587</name>
</gene>
<dbReference type="Gene3D" id="3.30.465.10">
    <property type="match status" value="1"/>
</dbReference>
<sequence length="475" mass="51240">MLSSRRSLILLLSIISFAVASSSIDLSGLLPQLSPHASVTDGSNLAAQRWTEFDSPTPGATVNVATEQDVLVTVQYCIRENIEFLSQNGGHGWSTTIHLKQNGIIINLGALNDVTFNKAKTEVTVLGGALVSDVVAAQFANQAIVATGTCNCVGALGSALGGGLGNLQGKLGLISDSIISLNVVTASGKSITVTEKDFDLWWALRGSAANFAIVTSVIMRSHPVEAAGLTAWTGPLIFAENKLEELVQAVDELFLKPEMSVSLVFVSSGPPNNTAQVIASVFFYGTEEEGRQAFAPLYKIGPLVDGTTIQPVTRWNDANNSTCVKGERKQTFGAGLARMVPATWREIYKEFQSFIQLSGSANSSVVVNADSLVELRQIPEGSSSFPFRNTINFHAFTVAWYADPALDHRATAYGSNVRDLWRSTSGLKENSTYINNAYGDEALEVVYGHNLERLKALKRQFDPYGRFTQWFSLAD</sequence>
<keyword evidence="4" id="KW-0274">FAD</keyword>
<dbReference type="GO" id="GO:0071949">
    <property type="term" value="F:FAD binding"/>
    <property type="evidence" value="ECO:0007669"/>
    <property type="project" value="InterPro"/>
</dbReference>
<dbReference type="GO" id="GO:0016491">
    <property type="term" value="F:oxidoreductase activity"/>
    <property type="evidence" value="ECO:0007669"/>
    <property type="project" value="UniProtKB-KW"/>
</dbReference>
<organism evidence="8 9">
    <name type="scientific">Rhizodiscina lignyota</name>
    <dbReference type="NCBI Taxonomy" id="1504668"/>
    <lineage>
        <taxon>Eukaryota</taxon>
        <taxon>Fungi</taxon>
        <taxon>Dikarya</taxon>
        <taxon>Ascomycota</taxon>
        <taxon>Pezizomycotina</taxon>
        <taxon>Dothideomycetes</taxon>
        <taxon>Pleosporomycetidae</taxon>
        <taxon>Aulographales</taxon>
        <taxon>Rhizodiscinaceae</taxon>
        <taxon>Rhizodiscina</taxon>
    </lineage>
</organism>
<dbReference type="Gene3D" id="3.30.43.10">
    <property type="entry name" value="Uridine Diphospho-n-acetylenolpyruvylglucosamine Reductase, domain 2"/>
    <property type="match status" value="1"/>
</dbReference>
<protein>
    <submittedName>
        <fullName evidence="8">FAD-binding domain-containing protein</fullName>
    </submittedName>
</protein>
<evidence type="ECO:0000256" key="5">
    <source>
        <dbReference type="ARBA" id="ARBA00023002"/>
    </source>
</evidence>
<evidence type="ECO:0000256" key="3">
    <source>
        <dbReference type="ARBA" id="ARBA00022630"/>
    </source>
</evidence>
<dbReference type="InterPro" id="IPR006094">
    <property type="entry name" value="Oxid_FAD_bind_N"/>
</dbReference>
<evidence type="ECO:0000256" key="1">
    <source>
        <dbReference type="ARBA" id="ARBA00001974"/>
    </source>
</evidence>
<comment type="caution">
    <text evidence="8">The sequence shown here is derived from an EMBL/GenBank/DDBJ whole genome shotgun (WGS) entry which is preliminary data.</text>
</comment>
<dbReference type="InterPro" id="IPR016167">
    <property type="entry name" value="FAD-bd_PCMH_sub1"/>
</dbReference>
<dbReference type="AlphaFoldDB" id="A0A9P4IQU1"/>
<keyword evidence="3" id="KW-0285">Flavoprotein</keyword>
<evidence type="ECO:0000256" key="4">
    <source>
        <dbReference type="ARBA" id="ARBA00022827"/>
    </source>
</evidence>
<feature type="signal peptide" evidence="6">
    <location>
        <begin position="1"/>
        <end position="20"/>
    </location>
</feature>
<keyword evidence="9" id="KW-1185">Reference proteome</keyword>
<dbReference type="PANTHER" id="PTHR42973">
    <property type="entry name" value="BINDING OXIDOREDUCTASE, PUTATIVE (AFU_ORTHOLOGUE AFUA_1G17690)-RELATED"/>
    <property type="match status" value="1"/>
</dbReference>
<dbReference type="PROSITE" id="PS51387">
    <property type="entry name" value="FAD_PCMH"/>
    <property type="match status" value="1"/>
</dbReference>
<evidence type="ECO:0000313" key="9">
    <source>
        <dbReference type="Proteomes" id="UP000799772"/>
    </source>
</evidence>
<comment type="similarity">
    <text evidence="2">Belongs to the oxygen-dependent FAD-linked oxidoreductase family.</text>
</comment>
<name>A0A9P4IQU1_9PEZI</name>
<evidence type="ECO:0000313" key="8">
    <source>
        <dbReference type="EMBL" id="KAF2103673.1"/>
    </source>
</evidence>
<dbReference type="InterPro" id="IPR016169">
    <property type="entry name" value="FAD-bd_PCMH_sub2"/>
</dbReference>
<evidence type="ECO:0000256" key="6">
    <source>
        <dbReference type="SAM" id="SignalP"/>
    </source>
</evidence>
<keyword evidence="5" id="KW-0560">Oxidoreductase</keyword>
<accession>A0A9P4IQU1</accession>
<evidence type="ECO:0000259" key="7">
    <source>
        <dbReference type="PROSITE" id="PS51387"/>
    </source>
</evidence>
<dbReference type="InterPro" id="IPR016166">
    <property type="entry name" value="FAD-bd_PCMH"/>
</dbReference>
<evidence type="ECO:0000256" key="2">
    <source>
        <dbReference type="ARBA" id="ARBA00005466"/>
    </source>
</evidence>
<comment type="cofactor">
    <cofactor evidence="1">
        <name>FAD</name>
        <dbReference type="ChEBI" id="CHEBI:57692"/>
    </cofactor>
</comment>
<dbReference type="PANTHER" id="PTHR42973:SF39">
    <property type="entry name" value="FAD-BINDING PCMH-TYPE DOMAIN-CONTAINING PROTEIN"/>
    <property type="match status" value="1"/>
</dbReference>
<dbReference type="Proteomes" id="UP000799772">
    <property type="component" value="Unassembled WGS sequence"/>
</dbReference>
<dbReference type="Pfam" id="PF01565">
    <property type="entry name" value="FAD_binding_4"/>
    <property type="match status" value="1"/>
</dbReference>
<feature type="domain" description="FAD-binding PCMH-type" evidence="7">
    <location>
        <begin position="54"/>
        <end position="224"/>
    </location>
</feature>
<feature type="chain" id="PRO_5040112710" evidence="6">
    <location>
        <begin position="21"/>
        <end position="475"/>
    </location>
</feature>
<dbReference type="EMBL" id="ML978121">
    <property type="protein sequence ID" value="KAF2103673.1"/>
    <property type="molecule type" value="Genomic_DNA"/>
</dbReference>